<evidence type="ECO:0000256" key="2">
    <source>
        <dbReference type="ARBA" id="ARBA00022679"/>
    </source>
</evidence>
<dbReference type="NCBIfam" id="TIGR00639">
    <property type="entry name" value="PurN"/>
    <property type="match status" value="1"/>
</dbReference>
<comment type="similarity">
    <text evidence="4">Belongs to the GART family.</text>
</comment>
<dbReference type="Proteomes" id="UP000318681">
    <property type="component" value="Unassembled WGS sequence"/>
</dbReference>
<evidence type="ECO:0000256" key="4">
    <source>
        <dbReference type="HAMAP-Rule" id="MF_01930"/>
    </source>
</evidence>
<name>A0A558R0E0_9SPHN</name>
<dbReference type="SUPFAM" id="SSF53328">
    <property type="entry name" value="Formyltransferase"/>
    <property type="match status" value="1"/>
</dbReference>
<feature type="binding site" evidence="4">
    <location>
        <position position="113"/>
    </location>
    <ligand>
        <name>(6R)-10-formyltetrahydrofolate</name>
        <dbReference type="ChEBI" id="CHEBI:195366"/>
    </ligand>
</feature>
<keyword evidence="2 4" id="KW-0808">Transferase</keyword>
<evidence type="ECO:0000256" key="1">
    <source>
        <dbReference type="ARBA" id="ARBA00005054"/>
    </source>
</evidence>
<sequence>MAESPVKARVAILISGRGSNMAALIEASRAPSCTYEVALVFANVPDAAGLETAAAAGIATAALDHRGHGGRAAFDAKVLDILRTHAIEYVALAGYMRLLSDPFTAAWEGRMLNIHPSLLPSFTGLDTHARAIAAGCRLAGCTVHFVTPDLDCGPIVAQAAVPVLDDDTPDTLSARILVEEHRLYPAALNALCGGRLRIDGQRVLGLDPR</sequence>
<dbReference type="HAMAP" id="MF_01930">
    <property type="entry name" value="PurN"/>
    <property type="match status" value="1"/>
</dbReference>
<dbReference type="CDD" id="cd08645">
    <property type="entry name" value="FMT_core_GART"/>
    <property type="match status" value="1"/>
</dbReference>
<proteinExistence type="inferred from homology"/>
<feature type="binding site" evidence="4">
    <location>
        <begin position="18"/>
        <end position="20"/>
    </location>
    <ligand>
        <name>N(1)-(5-phospho-beta-D-ribosyl)glycinamide</name>
        <dbReference type="ChEBI" id="CHEBI:143788"/>
    </ligand>
</feature>
<dbReference type="RefSeq" id="WP_145152832.1">
    <property type="nucleotide sequence ID" value="NZ_VNIM01000056.1"/>
</dbReference>
<protein>
    <recommendedName>
        <fullName evidence="4">Phosphoribosylglycinamide formyltransferase</fullName>
        <ecNumber evidence="4">2.1.2.2</ecNumber>
    </recommendedName>
    <alternativeName>
        <fullName evidence="4">5'-phosphoribosylglycinamide transformylase</fullName>
    </alternativeName>
    <alternativeName>
        <fullName evidence="4">GAR transformylase</fullName>
        <shortName evidence="4">GART</shortName>
    </alternativeName>
</protein>
<evidence type="ECO:0000313" key="6">
    <source>
        <dbReference type="EMBL" id="TVV72808.1"/>
    </source>
</evidence>
<dbReference type="Pfam" id="PF00551">
    <property type="entry name" value="Formyl_trans_N"/>
    <property type="match status" value="1"/>
</dbReference>
<dbReference type="Gene3D" id="3.40.50.170">
    <property type="entry name" value="Formyl transferase, N-terminal domain"/>
    <property type="match status" value="1"/>
</dbReference>
<dbReference type="GO" id="GO:0006189">
    <property type="term" value="P:'de novo' IMP biosynthetic process"/>
    <property type="evidence" value="ECO:0007669"/>
    <property type="project" value="UniProtKB-UniRule"/>
</dbReference>
<comment type="catalytic activity">
    <reaction evidence="4">
        <text>N(1)-(5-phospho-beta-D-ribosyl)glycinamide + (6R)-10-formyltetrahydrofolate = N(2)-formyl-N(1)-(5-phospho-beta-D-ribosyl)glycinamide + (6S)-5,6,7,8-tetrahydrofolate + H(+)</text>
        <dbReference type="Rhea" id="RHEA:15053"/>
        <dbReference type="ChEBI" id="CHEBI:15378"/>
        <dbReference type="ChEBI" id="CHEBI:57453"/>
        <dbReference type="ChEBI" id="CHEBI:143788"/>
        <dbReference type="ChEBI" id="CHEBI:147286"/>
        <dbReference type="ChEBI" id="CHEBI:195366"/>
        <dbReference type="EC" id="2.1.2.2"/>
    </reaction>
</comment>
<comment type="function">
    <text evidence="4">Catalyzes the transfer of a formyl group from 10-formyltetrahydrofolate to 5-phospho-ribosyl-glycinamide (GAR), producing 5-phospho-ribosyl-N-formylglycinamide (FGAR) and tetrahydrofolate.</text>
</comment>
<dbReference type="InterPro" id="IPR002376">
    <property type="entry name" value="Formyl_transf_N"/>
</dbReference>
<comment type="caution">
    <text evidence="6">The sequence shown here is derived from an EMBL/GenBank/DDBJ whole genome shotgun (WGS) entry which is preliminary data.</text>
</comment>
<reference evidence="6 7" key="1">
    <citation type="submission" date="2019-07" db="EMBL/GenBank/DDBJ databases">
        <title>Sphingomonas solaris sp. nov., isolated from a solar panel from Boston, Massachusetts.</title>
        <authorList>
            <person name="Tanner K."/>
            <person name="Pascual J."/>
            <person name="Mancuso C."/>
            <person name="Pereto J."/>
            <person name="Khalil A."/>
            <person name="Vilanova C."/>
        </authorList>
    </citation>
    <scope>NUCLEOTIDE SEQUENCE [LARGE SCALE GENOMIC DNA]</scope>
    <source>
        <strain evidence="6 7">R4DWN</strain>
    </source>
</reference>
<dbReference type="InterPro" id="IPR036477">
    <property type="entry name" value="Formyl_transf_N_sf"/>
</dbReference>
<accession>A0A558R0E0</accession>
<dbReference type="EMBL" id="VNIM01000056">
    <property type="protein sequence ID" value="TVV72808.1"/>
    <property type="molecule type" value="Genomic_DNA"/>
</dbReference>
<dbReference type="PANTHER" id="PTHR43369:SF2">
    <property type="entry name" value="PHOSPHORIBOSYLGLYCINAMIDE FORMYLTRANSFERASE"/>
    <property type="match status" value="1"/>
</dbReference>
<dbReference type="OrthoDB" id="9806170at2"/>
<evidence type="ECO:0000313" key="7">
    <source>
        <dbReference type="Proteomes" id="UP000318681"/>
    </source>
</evidence>
<dbReference type="GO" id="GO:0005829">
    <property type="term" value="C:cytosol"/>
    <property type="evidence" value="ECO:0007669"/>
    <property type="project" value="TreeGrafter"/>
</dbReference>
<organism evidence="6 7">
    <name type="scientific">Alterirhizorhabdus solaris</name>
    <dbReference type="NCBI Taxonomy" id="2529389"/>
    <lineage>
        <taxon>Bacteria</taxon>
        <taxon>Pseudomonadati</taxon>
        <taxon>Pseudomonadota</taxon>
        <taxon>Alphaproteobacteria</taxon>
        <taxon>Sphingomonadales</taxon>
        <taxon>Rhizorhabdaceae</taxon>
        <taxon>Alterirhizorhabdus</taxon>
    </lineage>
</organism>
<dbReference type="PANTHER" id="PTHR43369">
    <property type="entry name" value="PHOSPHORIBOSYLGLYCINAMIDE FORMYLTRANSFERASE"/>
    <property type="match status" value="1"/>
</dbReference>
<evidence type="ECO:0000256" key="3">
    <source>
        <dbReference type="ARBA" id="ARBA00022755"/>
    </source>
</evidence>
<dbReference type="InterPro" id="IPR004607">
    <property type="entry name" value="GART"/>
</dbReference>
<gene>
    <name evidence="4" type="primary">purN</name>
    <name evidence="6" type="ORF">FOY91_13455</name>
</gene>
<dbReference type="GO" id="GO:0004644">
    <property type="term" value="F:phosphoribosylglycinamide formyltransferase activity"/>
    <property type="evidence" value="ECO:0007669"/>
    <property type="project" value="UniProtKB-UniRule"/>
</dbReference>
<comment type="pathway">
    <text evidence="1 4">Purine metabolism; IMP biosynthesis via de novo pathway; N(2)-formyl-N(1)-(5-phospho-D-ribosyl)glycinamide from N(1)-(5-phospho-D-ribosyl)glycinamide (10-formyl THF route): step 1/1.</text>
</comment>
<evidence type="ECO:0000259" key="5">
    <source>
        <dbReference type="Pfam" id="PF00551"/>
    </source>
</evidence>
<dbReference type="AlphaFoldDB" id="A0A558R0E0"/>
<keyword evidence="7" id="KW-1185">Reference proteome</keyword>
<feature type="binding site" evidence="4">
    <location>
        <begin position="96"/>
        <end position="99"/>
    </location>
    <ligand>
        <name>(6R)-10-formyltetrahydrofolate</name>
        <dbReference type="ChEBI" id="CHEBI:195366"/>
    </ligand>
</feature>
<dbReference type="UniPathway" id="UPA00074">
    <property type="reaction ID" value="UER00126"/>
</dbReference>
<feature type="active site" description="Proton donor" evidence="4">
    <location>
        <position position="115"/>
    </location>
</feature>
<dbReference type="EC" id="2.1.2.2" evidence="4"/>
<keyword evidence="3 4" id="KW-0658">Purine biosynthesis</keyword>
<feature type="binding site" evidence="4">
    <location>
        <position position="71"/>
    </location>
    <ligand>
        <name>(6R)-10-formyltetrahydrofolate</name>
        <dbReference type="ChEBI" id="CHEBI:195366"/>
    </ligand>
</feature>
<feature type="site" description="Raises pKa of active site His" evidence="4">
    <location>
        <position position="151"/>
    </location>
</feature>
<feature type="domain" description="Formyl transferase N-terminal" evidence="5">
    <location>
        <begin position="9"/>
        <end position="188"/>
    </location>
</feature>